<evidence type="ECO:0000256" key="1">
    <source>
        <dbReference type="ARBA" id="ARBA00022614"/>
    </source>
</evidence>
<dbReference type="InterPro" id="IPR057135">
    <property type="entry name" value="At4g27190-like_LRR"/>
</dbReference>
<dbReference type="Gene3D" id="3.80.10.10">
    <property type="entry name" value="Ribonuclease Inhibitor"/>
    <property type="match status" value="3"/>
</dbReference>
<dbReference type="InterPro" id="IPR032675">
    <property type="entry name" value="LRR_dom_sf"/>
</dbReference>
<dbReference type="SMART" id="SM00369">
    <property type="entry name" value="LRR_TYP"/>
    <property type="match status" value="4"/>
</dbReference>
<dbReference type="PROSITE" id="PS51450">
    <property type="entry name" value="LRR"/>
    <property type="match status" value="1"/>
</dbReference>
<proteinExistence type="predicted"/>
<keyword evidence="2" id="KW-0677">Repeat</keyword>
<dbReference type="Pfam" id="PF23247">
    <property type="entry name" value="LRR_RPS2"/>
    <property type="match status" value="1"/>
</dbReference>
<dbReference type="PANTHER" id="PTHR47186:SF63">
    <property type="entry name" value="C-JID DOMAIN-CONTAINING PROTEIN"/>
    <property type="match status" value="1"/>
</dbReference>
<evidence type="ECO:0000313" key="4">
    <source>
        <dbReference type="EMBL" id="KAJ4801412.1"/>
    </source>
</evidence>
<comment type="caution">
    <text evidence="4">The sequence shown here is derived from an EMBL/GenBank/DDBJ whole genome shotgun (WGS) entry which is preliminary data.</text>
</comment>
<dbReference type="InterPro" id="IPR003591">
    <property type="entry name" value="Leu-rich_rpt_typical-subtyp"/>
</dbReference>
<gene>
    <name evidence="4" type="ORF">LUZ62_052658</name>
</gene>
<accession>A0AAV8G7F1</accession>
<keyword evidence="5" id="KW-1185">Reference proteome</keyword>
<organism evidence="4 5">
    <name type="scientific">Rhynchospora pubera</name>
    <dbReference type="NCBI Taxonomy" id="906938"/>
    <lineage>
        <taxon>Eukaryota</taxon>
        <taxon>Viridiplantae</taxon>
        <taxon>Streptophyta</taxon>
        <taxon>Embryophyta</taxon>
        <taxon>Tracheophyta</taxon>
        <taxon>Spermatophyta</taxon>
        <taxon>Magnoliopsida</taxon>
        <taxon>Liliopsida</taxon>
        <taxon>Poales</taxon>
        <taxon>Cyperaceae</taxon>
        <taxon>Cyperoideae</taxon>
        <taxon>Rhynchosporeae</taxon>
        <taxon>Rhynchospora</taxon>
    </lineage>
</organism>
<evidence type="ECO:0000259" key="3">
    <source>
        <dbReference type="Pfam" id="PF23247"/>
    </source>
</evidence>
<dbReference type="Proteomes" id="UP001140206">
    <property type="component" value="Chromosome 2"/>
</dbReference>
<keyword evidence="1" id="KW-0433">Leucine-rich repeat</keyword>
<dbReference type="Pfam" id="PF13855">
    <property type="entry name" value="LRR_8"/>
    <property type="match status" value="1"/>
</dbReference>
<dbReference type="AlphaFoldDB" id="A0AAV8G7F1"/>
<evidence type="ECO:0000256" key="2">
    <source>
        <dbReference type="ARBA" id="ARBA00022737"/>
    </source>
</evidence>
<evidence type="ECO:0000313" key="5">
    <source>
        <dbReference type="Proteomes" id="UP001140206"/>
    </source>
</evidence>
<name>A0AAV8G7F1_9POAL</name>
<dbReference type="SUPFAM" id="SSF52047">
    <property type="entry name" value="RNI-like"/>
    <property type="match status" value="1"/>
</dbReference>
<sequence length="1187" mass="136038">MSIDQTVKALESIENHQVEVLMKKIWDLKPTTIQIRGFGIESGMLRFLQRLTEKALKRITNFNYIIHLHSPSLFEGIDEDKIDDVDNSTIISYRVVKVVAAALNLMDEDNSKIKKLKTELEEEAYYTYNPINEQKELELIKQMKTEIYQTLRGKKYLLVTEEMNEQFFGQIAMQLLFEGWLPGFRFGSNIQWNDSCSLLITLDSESIDFGPVKQQVPLFDLSDLMDRHEVFSPMFIVEQELYLAAKSISSKYCMELRRSMDILWSCLQYTTVIYSCSKRLRLPESKELIQMWIAEVLLSADVKFRHVESASLPKELNALTSLEEDGGEGSKKEEDIFTNDQQFSQLFGLADIILEALTSSSLFRPLLIEQIKNNKYSFGIWKLLLKWNELQEKYADLNHWWSDRWGFIKTYNFTDIISDSNKVIKKTRISIHMDQSQKFRASWMLHPKHNNTTTFYLKVDDFPDDPPLEPIAKFLCTLSYLRVLKLEGMKTGYFIPKSLSSLKNLRLLSIHSCDIRSLGSGSSSVPSPIGSMEKLEVLDLVGLPYLTGIPDDLGKKKHQLYYLRISDHNITSLPSNLFNDMPNLRELVLNGSNSKSLTSLSPLVSLTNLEIISLSNTKLVSLPPDTFEKMQHLRVLKLINNVLLETLPKSLSNAEMLEEIELRDCSALRAIDSLPMRNLKVFIFYGHNDWIQSWPESLARSYKLQEVKISGFSSLKEIKINGNKSIRSFSLSDSSITLLSLCGCGELANIDLEELEELENLNLSGTAITEIPDVSEFPRLRKLDLLAVPHLRRVPWHKLDHIPKIFNLDQCDFINGSVSDFDSEYWKTNQGMTEIMDRVCIRVTNSHLFLSLSSKHCTHLFNKGSLQTFYVLLASSEKRKEALGTSLSQTMQFQPFEQSCYKDAKLKALAPKSLLVQQTQCSRHVKISSTERYPFGLEGILEITESLSVEDNIHISSVSDMNPRLPVLRTLQIKECYKIKSLFNATSEESVCSKLQNISVTCLPYMSHLVIEKGSYLLGESFGSLKNLHLSQCQRLKSIFPDDVLLPNLEMLVITSCSSLQTVFYKSGYYAFDADTIKNFRENHLRSLHTIRLYLLPQLVHIHEEQRVGALLMPKWRTFFFRGCWGLFQLPLLNGSCGQKVSVDGEGKKCNTLKALMDTEQLSHYEFRPKPPVASTKDTVKNMMFLK</sequence>
<dbReference type="InterPro" id="IPR001611">
    <property type="entry name" value="Leu-rich_rpt"/>
</dbReference>
<feature type="domain" description="Disease resistance protein At4g27190-like leucine-rich repeats" evidence="3">
    <location>
        <begin position="1020"/>
        <end position="1127"/>
    </location>
</feature>
<dbReference type="PANTHER" id="PTHR47186">
    <property type="entry name" value="LEUCINE-RICH REPEAT-CONTAINING PROTEIN 57"/>
    <property type="match status" value="1"/>
</dbReference>
<dbReference type="SUPFAM" id="SSF52058">
    <property type="entry name" value="L domain-like"/>
    <property type="match status" value="1"/>
</dbReference>
<reference evidence="4" key="1">
    <citation type="submission" date="2022-08" db="EMBL/GenBank/DDBJ databases">
        <authorList>
            <person name="Marques A."/>
        </authorList>
    </citation>
    <scope>NUCLEOTIDE SEQUENCE</scope>
    <source>
        <strain evidence="4">RhyPub2mFocal</strain>
        <tissue evidence="4">Leaves</tissue>
    </source>
</reference>
<protein>
    <submittedName>
        <fullName evidence="4">TIR-NBS-LRR class disease resistance protein</fullName>
    </submittedName>
</protein>
<dbReference type="EMBL" id="JAMFTS010000002">
    <property type="protein sequence ID" value="KAJ4801412.1"/>
    <property type="molecule type" value="Genomic_DNA"/>
</dbReference>